<evidence type="ECO:0000313" key="4">
    <source>
        <dbReference type="Proteomes" id="UP001050808"/>
    </source>
</evidence>
<evidence type="ECO:0000259" key="2">
    <source>
        <dbReference type="Pfam" id="PF21805"/>
    </source>
</evidence>
<comment type="caution">
    <text evidence="3">The sequence shown here is derived from an EMBL/GenBank/DDBJ whole genome shotgun (WGS) entry which is preliminary data.</text>
</comment>
<organism evidence="3 4">
    <name type="scientific">Streptomyces violascens</name>
    <dbReference type="NCBI Taxonomy" id="67381"/>
    <lineage>
        <taxon>Bacteria</taxon>
        <taxon>Bacillati</taxon>
        <taxon>Actinomycetota</taxon>
        <taxon>Actinomycetes</taxon>
        <taxon>Kitasatosporales</taxon>
        <taxon>Streptomycetaceae</taxon>
        <taxon>Streptomyces</taxon>
    </lineage>
</organism>
<evidence type="ECO:0000313" key="3">
    <source>
        <dbReference type="EMBL" id="GHI41577.1"/>
    </source>
</evidence>
<protein>
    <recommendedName>
        <fullName evidence="2">Imm-5-like domain-containing protein</fullName>
    </recommendedName>
</protein>
<gene>
    <name evidence="3" type="ORF">Sviol_59850</name>
</gene>
<feature type="domain" description="Imm-5-like" evidence="2">
    <location>
        <begin position="29"/>
        <end position="153"/>
    </location>
</feature>
<name>A0ABQ3QWC1_9ACTN</name>
<keyword evidence="4" id="KW-1185">Reference proteome</keyword>
<sequence>MAGAPRGLTLNPLPRGHDNHQDVRMNQVTISEEDRRALGLWAADCVELVLPLFEAEAPSDTRPREAIEGIRAFVRDGRRTGRLRAMAWAALAAARDVDDPAATAAARAAGYAAATPYIHPLSTPHQSRHALAPAVYEARASELAAGDDAAVGDGEIRRAIGHAPPEVRELLRRMPPRSPGRGRLDTLYFELDSALRR</sequence>
<dbReference type="EMBL" id="BNDY01000017">
    <property type="protein sequence ID" value="GHI41577.1"/>
    <property type="molecule type" value="Genomic_DNA"/>
</dbReference>
<dbReference type="Proteomes" id="UP001050808">
    <property type="component" value="Unassembled WGS sequence"/>
</dbReference>
<dbReference type="InterPro" id="IPR048667">
    <property type="entry name" value="Imm5-like"/>
</dbReference>
<reference evidence="3" key="1">
    <citation type="submission" date="2024-05" db="EMBL/GenBank/DDBJ databases">
        <title>Whole genome shotgun sequence of Streptomyces violascens NBRC 12920.</title>
        <authorList>
            <person name="Komaki H."/>
            <person name="Tamura T."/>
        </authorList>
    </citation>
    <scope>NUCLEOTIDE SEQUENCE</scope>
    <source>
        <strain evidence="3">NBRC 12920</strain>
    </source>
</reference>
<feature type="region of interest" description="Disordered" evidence="1">
    <location>
        <begin position="1"/>
        <end position="20"/>
    </location>
</feature>
<proteinExistence type="predicted"/>
<accession>A0ABQ3QWC1</accession>
<evidence type="ECO:0000256" key="1">
    <source>
        <dbReference type="SAM" id="MobiDB-lite"/>
    </source>
</evidence>
<dbReference type="Pfam" id="PF21805">
    <property type="entry name" value="Imm5_like"/>
    <property type="match status" value="1"/>
</dbReference>